<dbReference type="Pfam" id="PF02824">
    <property type="entry name" value="TGS"/>
    <property type="match status" value="1"/>
</dbReference>
<dbReference type="InterPro" id="IPR007685">
    <property type="entry name" value="RelA_SpoT"/>
</dbReference>
<dbReference type="PANTHER" id="PTHR21262:SF31">
    <property type="entry name" value="GTP PYROPHOSPHOKINASE"/>
    <property type="match status" value="1"/>
</dbReference>
<dbReference type="SUPFAM" id="SSF81301">
    <property type="entry name" value="Nucleotidyltransferase"/>
    <property type="match status" value="1"/>
</dbReference>
<dbReference type="PROSITE" id="PS51831">
    <property type="entry name" value="HD"/>
    <property type="match status" value="1"/>
</dbReference>
<dbReference type="SUPFAM" id="SSF81271">
    <property type="entry name" value="TGS-like"/>
    <property type="match status" value="1"/>
</dbReference>
<evidence type="ECO:0000313" key="4">
    <source>
        <dbReference type="EMBL" id="GAA4623115.1"/>
    </source>
</evidence>
<organism evidence="4 5">
    <name type="scientific">Actinoallomurus vinaceus</name>
    <dbReference type="NCBI Taxonomy" id="1080074"/>
    <lineage>
        <taxon>Bacteria</taxon>
        <taxon>Bacillati</taxon>
        <taxon>Actinomycetota</taxon>
        <taxon>Actinomycetes</taxon>
        <taxon>Streptosporangiales</taxon>
        <taxon>Thermomonosporaceae</taxon>
        <taxon>Actinoallomurus</taxon>
    </lineage>
</organism>
<dbReference type="SMART" id="SM00954">
    <property type="entry name" value="RelA_SpoT"/>
    <property type="match status" value="1"/>
</dbReference>
<dbReference type="InterPro" id="IPR004095">
    <property type="entry name" value="TGS"/>
</dbReference>
<evidence type="ECO:0000259" key="3">
    <source>
        <dbReference type="PROSITE" id="PS51880"/>
    </source>
</evidence>
<dbReference type="EMBL" id="BAABHK010000002">
    <property type="protein sequence ID" value="GAA4623115.1"/>
    <property type="molecule type" value="Genomic_DNA"/>
</dbReference>
<keyword evidence="5" id="KW-1185">Reference proteome</keyword>
<dbReference type="InterPro" id="IPR012675">
    <property type="entry name" value="Beta-grasp_dom_sf"/>
</dbReference>
<gene>
    <name evidence="4" type="ORF">GCM10023196_017980</name>
</gene>
<dbReference type="InterPro" id="IPR003607">
    <property type="entry name" value="HD/PDEase_dom"/>
</dbReference>
<name>A0ABP8U5K7_9ACTN</name>
<dbReference type="CDD" id="cd05399">
    <property type="entry name" value="NT_Rel-Spo_like"/>
    <property type="match status" value="1"/>
</dbReference>
<dbReference type="Pfam" id="PF13328">
    <property type="entry name" value="HD_4"/>
    <property type="match status" value="1"/>
</dbReference>
<dbReference type="InterPro" id="IPR043519">
    <property type="entry name" value="NT_sf"/>
</dbReference>
<reference evidence="5" key="1">
    <citation type="journal article" date="2019" name="Int. J. Syst. Evol. Microbiol.">
        <title>The Global Catalogue of Microorganisms (GCM) 10K type strain sequencing project: providing services to taxonomists for standard genome sequencing and annotation.</title>
        <authorList>
            <consortium name="The Broad Institute Genomics Platform"/>
            <consortium name="The Broad Institute Genome Sequencing Center for Infectious Disease"/>
            <person name="Wu L."/>
            <person name="Ma J."/>
        </authorList>
    </citation>
    <scope>NUCLEOTIDE SEQUENCE [LARGE SCALE GENOMIC DNA]</scope>
    <source>
        <strain evidence="5">JCM 17939</strain>
    </source>
</reference>
<sequence length="596" mass="64599">MGEEPIGEPRHGHLLGRLSRLTDPAGFFRSDGEDRAADPLVAAHKAHFPKADVRLLRYAYTVAERYHRGQTRKSGAPYVTHPLAVALILADLGMDTTTLVAALLHDTVEDTDLTLGQVHAEFGEEVAVLVDGVTKLDGSKWGDRAEAETFRKIILAAAGDLRVLVIKLADRVHNLRTLRFHPKPEKRRRIARASLELLVPFAERLGIYVFKREMEDVAFACLHPEEYERTHAAVVGSAADRAARLDPLLEQLRKALTAAHLKARVVSRDRHLYSLHQDRRTPPIGPADPPRMGEAARVTVLVDGDAADCYVALGAIHGLWRPLPGRMKDFIALPKYNMYQSLHTAVVLPGGEALELAVRTPRMHRIAESGIISQIQDAAQASGTHARQAAHRADLQWLRNLLAWQAHAPSAEFLDSLRVDLRSAGIVTFTQAGDVVPLPAGATAIDFAYALDADTGHRAVGALTNGRLSSMTAPLEDGQVVEILTAGDGGSGPSEAWLESARTGHARVHIAQWLADRHAETAGLAGRRLVADALAARGENLLDLEGDGTMLQLGAEMGHPNLETLYTAVAAGAVTVDELTGHLTAVQQREEDDTGR</sequence>
<dbReference type="InterPro" id="IPR012676">
    <property type="entry name" value="TGS-like"/>
</dbReference>
<dbReference type="RefSeq" id="WP_345430183.1">
    <property type="nucleotide sequence ID" value="NZ_BAABHK010000002.1"/>
</dbReference>
<dbReference type="Gene3D" id="3.10.20.30">
    <property type="match status" value="1"/>
</dbReference>
<evidence type="ECO:0000256" key="1">
    <source>
        <dbReference type="ARBA" id="ARBA00007476"/>
    </source>
</evidence>
<dbReference type="SMART" id="SM00471">
    <property type="entry name" value="HDc"/>
    <property type="match status" value="1"/>
</dbReference>
<evidence type="ECO:0000313" key="5">
    <source>
        <dbReference type="Proteomes" id="UP001501442"/>
    </source>
</evidence>
<feature type="domain" description="TGS" evidence="3">
    <location>
        <begin position="423"/>
        <end position="485"/>
    </location>
</feature>
<dbReference type="SUPFAM" id="SSF109604">
    <property type="entry name" value="HD-domain/PDEase-like"/>
    <property type="match status" value="1"/>
</dbReference>
<dbReference type="PANTHER" id="PTHR21262">
    <property type="entry name" value="GUANOSINE-3',5'-BIS DIPHOSPHATE 3'-PYROPHOSPHOHYDROLASE"/>
    <property type="match status" value="1"/>
</dbReference>
<evidence type="ECO:0000259" key="2">
    <source>
        <dbReference type="PROSITE" id="PS51831"/>
    </source>
</evidence>
<accession>A0ABP8U5K7</accession>
<feature type="domain" description="HD" evidence="2">
    <location>
        <begin position="78"/>
        <end position="175"/>
    </location>
</feature>
<dbReference type="Pfam" id="PF04607">
    <property type="entry name" value="RelA_SpoT"/>
    <property type="match status" value="1"/>
</dbReference>
<protein>
    <recommendedName>
        <fullName evidence="6">GTP pyrophosphokinase</fullName>
    </recommendedName>
</protein>
<proteinExistence type="inferred from homology"/>
<dbReference type="CDD" id="cd00077">
    <property type="entry name" value="HDc"/>
    <property type="match status" value="1"/>
</dbReference>
<comment type="caution">
    <text evidence="4">The sequence shown here is derived from an EMBL/GenBank/DDBJ whole genome shotgun (WGS) entry which is preliminary data.</text>
</comment>
<dbReference type="PROSITE" id="PS51880">
    <property type="entry name" value="TGS"/>
    <property type="match status" value="1"/>
</dbReference>
<evidence type="ECO:0008006" key="6">
    <source>
        <dbReference type="Google" id="ProtNLM"/>
    </source>
</evidence>
<dbReference type="Gene3D" id="1.10.3210.10">
    <property type="entry name" value="Hypothetical protein af1432"/>
    <property type="match status" value="1"/>
</dbReference>
<dbReference type="InterPro" id="IPR006674">
    <property type="entry name" value="HD_domain"/>
</dbReference>
<dbReference type="Proteomes" id="UP001501442">
    <property type="component" value="Unassembled WGS sequence"/>
</dbReference>
<comment type="similarity">
    <text evidence="1">Belongs to the RelA/SpoT family.</text>
</comment>
<dbReference type="Gene3D" id="3.30.460.10">
    <property type="entry name" value="Beta Polymerase, domain 2"/>
    <property type="match status" value="1"/>
</dbReference>